<keyword evidence="4" id="KW-0325">Glycoprotein</keyword>
<evidence type="ECO:0000256" key="5">
    <source>
        <dbReference type="SAM" id="SignalP"/>
    </source>
</evidence>
<dbReference type="CDD" id="cd19415">
    <property type="entry name" value="lipocalin_ApoM_AGP"/>
    <property type="match status" value="1"/>
</dbReference>
<feature type="chain" id="PRO_5034877464" description="Apolipoprotein M" evidence="5">
    <location>
        <begin position="26"/>
        <end position="254"/>
    </location>
</feature>
<accession>A0A8C6M8N3</accession>
<evidence type="ECO:0000256" key="1">
    <source>
        <dbReference type="ARBA" id="ARBA00004613"/>
    </source>
</evidence>
<dbReference type="GeneTree" id="ENSGT00400000024810"/>
<dbReference type="AlphaFoldDB" id="A0A8C6M8N3"/>
<evidence type="ECO:0000256" key="4">
    <source>
        <dbReference type="ARBA" id="ARBA00023180"/>
    </source>
</evidence>
<feature type="signal peptide" evidence="5">
    <location>
        <begin position="1"/>
        <end position="25"/>
    </location>
</feature>
<dbReference type="InterPro" id="IPR012674">
    <property type="entry name" value="Calycin"/>
</dbReference>
<proteinExistence type="predicted"/>
<protein>
    <recommendedName>
        <fullName evidence="8">Apolipoprotein M</fullName>
    </recommendedName>
</protein>
<dbReference type="Ensembl" id="ENSNFUT00015030804.1">
    <property type="protein sequence ID" value="ENSNFUP00015029485.1"/>
    <property type="gene ID" value="ENSNFUG00015014349.1"/>
</dbReference>
<evidence type="ECO:0008006" key="8">
    <source>
        <dbReference type="Google" id="ProtNLM"/>
    </source>
</evidence>
<evidence type="ECO:0000313" key="6">
    <source>
        <dbReference type="Ensembl" id="ENSNFUP00015029485.1"/>
    </source>
</evidence>
<dbReference type="SUPFAM" id="SSF50814">
    <property type="entry name" value="Lipocalins"/>
    <property type="match status" value="1"/>
</dbReference>
<evidence type="ECO:0000313" key="7">
    <source>
        <dbReference type="Proteomes" id="UP000694548"/>
    </source>
</evidence>
<reference evidence="6" key="2">
    <citation type="submission" date="2025-09" db="UniProtKB">
        <authorList>
            <consortium name="Ensembl"/>
        </authorList>
    </citation>
    <scope>IDENTIFICATION</scope>
</reference>
<dbReference type="Gene3D" id="2.40.128.20">
    <property type="match status" value="1"/>
</dbReference>
<keyword evidence="2" id="KW-0964">Secreted</keyword>
<dbReference type="Proteomes" id="UP000694548">
    <property type="component" value="Unassembled WGS sequence"/>
</dbReference>
<dbReference type="GO" id="GO:0005576">
    <property type="term" value="C:extracellular region"/>
    <property type="evidence" value="ECO:0007669"/>
    <property type="project" value="UniProtKB-SubCell"/>
</dbReference>
<name>A0A8C6M8N3_NOTFU</name>
<evidence type="ECO:0000256" key="2">
    <source>
        <dbReference type="ARBA" id="ARBA00022525"/>
    </source>
</evidence>
<keyword evidence="3 5" id="KW-0732">Signal</keyword>
<evidence type="ECO:0000256" key="3">
    <source>
        <dbReference type="ARBA" id="ARBA00022729"/>
    </source>
</evidence>
<sequence>MSLCSIMNLWLSGFILFASLFLCSSAPTPEECNQLVKPLSLADPSMMFGKMHFIAGYTNHKVYKAVLKITESSWVNIKASPSSNTQVLMTQENKFGGICLGSTVSVTIDGDTARASIPNMNSVFHVLPSCNGCLLVSINSTARHVKEFLKIMKIKETFEDDELHVQSLYLLSREFTLTDSDLEHFKKQASCLGFSGEPDFRYNPIKSQSLLHFFCCNFLPGFQFMLKFSFLSLQLSVRREKASGCRIHKSQSFL</sequence>
<dbReference type="PANTHER" id="PTHR11967:SF2">
    <property type="entry name" value="ALPHA-1-ACID GLYCOPROTEIN 1"/>
    <property type="match status" value="1"/>
</dbReference>
<keyword evidence="7" id="KW-1185">Reference proteome</keyword>
<organism evidence="6 7">
    <name type="scientific">Nothobranchius furzeri</name>
    <name type="common">Turquoise killifish</name>
    <dbReference type="NCBI Taxonomy" id="105023"/>
    <lineage>
        <taxon>Eukaryota</taxon>
        <taxon>Metazoa</taxon>
        <taxon>Chordata</taxon>
        <taxon>Craniata</taxon>
        <taxon>Vertebrata</taxon>
        <taxon>Euteleostomi</taxon>
        <taxon>Actinopterygii</taxon>
        <taxon>Neopterygii</taxon>
        <taxon>Teleostei</taxon>
        <taxon>Neoteleostei</taxon>
        <taxon>Acanthomorphata</taxon>
        <taxon>Ovalentaria</taxon>
        <taxon>Atherinomorphae</taxon>
        <taxon>Cyprinodontiformes</taxon>
        <taxon>Nothobranchiidae</taxon>
        <taxon>Nothobranchius</taxon>
    </lineage>
</organism>
<reference evidence="6" key="1">
    <citation type="submission" date="2025-08" db="UniProtKB">
        <authorList>
            <consortium name="Ensembl"/>
        </authorList>
    </citation>
    <scope>IDENTIFICATION</scope>
</reference>
<dbReference type="PANTHER" id="PTHR11967">
    <property type="entry name" value="ALPHA-1-ACID GLYCOPROTEIN"/>
    <property type="match status" value="1"/>
</dbReference>
<comment type="subcellular location">
    <subcellularLocation>
        <location evidence="1">Secreted</location>
    </subcellularLocation>
</comment>